<evidence type="ECO:0000313" key="3">
    <source>
        <dbReference type="Proteomes" id="UP000053259"/>
    </source>
</evidence>
<reference evidence="2 3" key="1">
    <citation type="submission" date="2015-01" db="EMBL/GenBank/DDBJ databases">
        <title>The Genome Sequence of Ochroconis gallopava CBS43764.</title>
        <authorList>
            <consortium name="The Broad Institute Genomics Platform"/>
            <person name="Cuomo C."/>
            <person name="de Hoog S."/>
            <person name="Gorbushina A."/>
            <person name="Stielow B."/>
            <person name="Teixiera M."/>
            <person name="Abouelleil A."/>
            <person name="Chapman S.B."/>
            <person name="Priest M."/>
            <person name="Young S.K."/>
            <person name="Wortman J."/>
            <person name="Nusbaum C."/>
            <person name="Birren B."/>
        </authorList>
    </citation>
    <scope>NUCLEOTIDE SEQUENCE [LARGE SCALE GENOMIC DNA]</scope>
    <source>
        <strain evidence="2 3">CBS 43764</strain>
    </source>
</reference>
<dbReference type="HOGENOM" id="CLU_099515_0_0_1"/>
<organism evidence="2 3">
    <name type="scientific">Verruconis gallopava</name>
    <dbReference type="NCBI Taxonomy" id="253628"/>
    <lineage>
        <taxon>Eukaryota</taxon>
        <taxon>Fungi</taxon>
        <taxon>Dikarya</taxon>
        <taxon>Ascomycota</taxon>
        <taxon>Pezizomycotina</taxon>
        <taxon>Dothideomycetes</taxon>
        <taxon>Pleosporomycetidae</taxon>
        <taxon>Venturiales</taxon>
        <taxon>Sympoventuriaceae</taxon>
        <taxon>Verruconis</taxon>
    </lineage>
</organism>
<evidence type="ECO:0000256" key="1">
    <source>
        <dbReference type="SAM" id="Phobius"/>
    </source>
</evidence>
<dbReference type="InterPro" id="IPR019419">
    <property type="entry name" value="AIM19"/>
</dbReference>
<dbReference type="GeneID" id="27311881"/>
<dbReference type="AlphaFoldDB" id="A0A0D2AEG7"/>
<gene>
    <name evidence="2" type="ORF">PV09_03908</name>
</gene>
<dbReference type="Pfam" id="PF10315">
    <property type="entry name" value="Aim19"/>
    <property type="match status" value="1"/>
</dbReference>
<protein>
    <submittedName>
        <fullName evidence="2">Uncharacterized protein</fullName>
    </submittedName>
</protein>
<evidence type="ECO:0000313" key="2">
    <source>
        <dbReference type="EMBL" id="KIW05393.1"/>
    </source>
</evidence>
<dbReference type="EMBL" id="KN847538">
    <property type="protein sequence ID" value="KIW05393.1"/>
    <property type="molecule type" value="Genomic_DNA"/>
</dbReference>
<accession>A0A0D2AEG7</accession>
<keyword evidence="1" id="KW-0812">Transmembrane</keyword>
<dbReference type="Proteomes" id="UP000053259">
    <property type="component" value="Unassembled WGS sequence"/>
</dbReference>
<dbReference type="STRING" id="253628.A0A0D2AEG7"/>
<keyword evidence="1" id="KW-0472">Membrane</keyword>
<dbReference type="VEuPathDB" id="FungiDB:PV09_03908"/>
<feature type="transmembrane region" description="Helical" evidence="1">
    <location>
        <begin position="105"/>
        <end position="123"/>
    </location>
</feature>
<sequence length="136" mass="14927">MADQQSQEEALKGNVIYSLRKWGESSVPPTLLATLTAAQHLRPFQPLPMLFPPVFLFSSWMNINGFKIDAAGVSAAWSGLYMLMAMRRKQSFKSKFGVRGLVRGATLGLCAVQVVGGGLAYTFGRRKEEDATRATK</sequence>
<dbReference type="InParanoid" id="A0A0D2AEG7"/>
<keyword evidence="1" id="KW-1133">Transmembrane helix</keyword>
<dbReference type="OrthoDB" id="4868994at2759"/>
<proteinExistence type="predicted"/>
<feature type="transmembrane region" description="Helical" evidence="1">
    <location>
        <begin position="66"/>
        <end position="84"/>
    </location>
</feature>
<keyword evidence="3" id="KW-1185">Reference proteome</keyword>
<name>A0A0D2AEG7_9PEZI</name>
<dbReference type="RefSeq" id="XP_016215262.1">
    <property type="nucleotide sequence ID" value="XM_016357173.1"/>
</dbReference>